<keyword evidence="5" id="KW-0443">Lipid metabolism</keyword>
<name>A0A432LR92_9GAMM</name>
<proteinExistence type="predicted"/>
<dbReference type="PANTHER" id="PTHR21624">
    <property type="entry name" value="STEROL DESATURASE-RELATED PROTEIN"/>
    <property type="match status" value="1"/>
</dbReference>
<feature type="transmembrane region" description="Helical" evidence="7">
    <location>
        <begin position="79"/>
        <end position="98"/>
    </location>
</feature>
<feature type="transmembrane region" description="Helical" evidence="7">
    <location>
        <begin position="138"/>
        <end position="160"/>
    </location>
</feature>
<feature type="transmembrane region" description="Helical" evidence="7">
    <location>
        <begin position="7"/>
        <end position="25"/>
    </location>
</feature>
<dbReference type="PANTHER" id="PTHR21624:SF1">
    <property type="entry name" value="ALKYLGLYCEROL MONOOXYGENASE"/>
    <property type="match status" value="1"/>
</dbReference>
<evidence type="ECO:0000256" key="1">
    <source>
        <dbReference type="ARBA" id="ARBA00004127"/>
    </source>
</evidence>
<feature type="transmembrane region" description="Helical" evidence="7">
    <location>
        <begin position="388"/>
        <end position="409"/>
    </location>
</feature>
<evidence type="ECO:0000256" key="3">
    <source>
        <dbReference type="ARBA" id="ARBA00022989"/>
    </source>
</evidence>
<reference evidence="9 10" key="1">
    <citation type="submission" date="2018-12" db="EMBL/GenBank/DDBJ databases">
        <title>Dyella dinghuensis sp. nov. DHOA06 and Dyella choica sp. nov. 4M-K27, isolated from forest soil.</title>
        <authorList>
            <person name="Qiu L.-H."/>
            <person name="Gao Z.-H."/>
        </authorList>
    </citation>
    <scope>NUCLEOTIDE SEQUENCE [LARGE SCALE GENOMIC DNA]</scope>
    <source>
        <strain evidence="9 10">DHOA06</strain>
    </source>
</reference>
<dbReference type="EMBL" id="RYZR01000006">
    <property type="protein sequence ID" value="RUL63011.1"/>
    <property type="molecule type" value="Genomic_DNA"/>
</dbReference>
<comment type="caution">
    <text evidence="9">The sequence shown here is derived from an EMBL/GenBank/DDBJ whole genome shotgun (WGS) entry which is preliminary data.</text>
</comment>
<evidence type="ECO:0000256" key="6">
    <source>
        <dbReference type="ARBA" id="ARBA00023136"/>
    </source>
</evidence>
<keyword evidence="6 7" id="KW-0472">Membrane</keyword>
<keyword evidence="2 7" id="KW-0812">Transmembrane</keyword>
<dbReference type="GO" id="GO:0012505">
    <property type="term" value="C:endomembrane system"/>
    <property type="evidence" value="ECO:0007669"/>
    <property type="project" value="UniProtKB-SubCell"/>
</dbReference>
<keyword evidence="4" id="KW-0560">Oxidoreductase</keyword>
<dbReference type="OrthoDB" id="9770329at2"/>
<keyword evidence="3 7" id="KW-1133">Transmembrane helix</keyword>
<gene>
    <name evidence="9" type="ORF">EKH79_11375</name>
</gene>
<dbReference type="AlphaFoldDB" id="A0A432LR92"/>
<organism evidence="9 10">
    <name type="scientific">Dyella dinghuensis</name>
    <dbReference type="NCBI Taxonomy" id="1920169"/>
    <lineage>
        <taxon>Bacteria</taxon>
        <taxon>Pseudomonadati</taxon>
        <taxon>Pseudomonadota</taxon>
        <taxon>Gammaproteobacteria</taxon>
        <taxon>Lysobacterales</taxon>
        <taxon>Rhodanobacteraceae</taxon>
        <taxon>Dyella</taxon>
    </lineage>
</organism>
<evidence type="ECO:0000256" key="5">
    <source>
        <dbReference type="ARBA" id="ARBA00023098"/>
    </source>
</evidence>
<dbReference type="InterPro" id="IPR006694">
    <property type="entry name" value="Fatty_acid_hydroxylase"/>
</dbReference>
<evidence type="ECO:0000313" key="10">
    <source>
        <dbReference type="Proteomes" id="UP000267077"/>
    </source>
</evidence>
<dbReference type="GO" id="GO:0050479">
    <property type="term" value="F:glyceryl-ether monooxygenase activity"/>
    <property type="evidence" value="ECO:0007669"/>
    <property type="project" value="TreeGrafter"/>
</dbReference>
<feature type="transmembrane region" description="Helical" evidence="7">
    <location>
        <begin position="45"/>
        <end position="67"/>
    </location>
</feature>
<comment type="subcellular location">
    <subcellularLocation>
        <location evidence="1">Endomembrane system</location>
        <topology evidence="1">Multi-pass membrane protein</topology>
    </subcellularLocation>
</comment>
<accession>A0A432LR92</accession>
<dbReference type="GO" id="GO:0016020">
    <property type="term" value="C:membrane"/>
    <property type="evidence" value="ECO:0007669"/>
    <property type="project" value="GOC"/>
</dbReference>
<feature type="domain" description="Fatty acid hydroxylase" evidence="8">
    <location>
        <begin position="85"/>
        <end position="217"/>
    </location>
</feature>
<evidence type="ECO:0000256" key="2">
    <source>
        <dbReference type="ARBA" id="ARBA00022692"/>
    </source>
</evidence>
<dbReference type="Proteomes" id="UP000267077">
    <property type="component" value="Unassembled WGS sequence"/>
</dbReference>
<protein>
    <submittedName>
        <fullName evidence="9">Sterol desaturase family protein</fullName>
    </submittedName>
</protein>
<evidence type="ECO:0000256" key="7">
    <source>
        <dbReference type="SAM" id="Phobius"/>
    </source>
</evidence>
<dbReference type="GO" id="GO:0005506">
    <property type="term" value="F:iron ion binding"/>
    <property type="evidence" value="ECO:0007669"/>
    <property type="project" value="InterPro"/>
</dbReference>
<evidence type="ECO:0000256" key="4">
    <source>
        <dbReference type="ARBA" id="ARBA00023002"/>
    </source>
</evidence>
<feature type="transmembrane region" description="Helical" evidence="7">
    <location>
        <begin position="333"/>
        <end position="350"/>
    </location>
</feature>
<feature type="transmembrane region" description="Helical" evidence="7">
    <location>
        <begin position="303"/>
        <end position="321"/>
    </location>
</feature>
<feature type="transmembrane region" description="Helical" evidence="7">
    <location>
        <begin position="362"/>
        <end position="382"/>
    </location>
</feature>
<dbReference type="GO" id="GO:0008610">
    <property type="term" value="P:lipid biosynthetic process"/>
    <property type="evidence" value="ECO:0007669"/>
    <property type="project" value="InterPro"/>
</dbReference>
<sequence length="422" mass="47773">MITPEQIMAWAIPGFFVLIGIELLVAKWRGRDVYHVNDAINSLGLGVVSQIVGIFTKLFTIGIYAWCASHLAQWTLPANSVWVWISGVLLYDLLYYWLHRFGHEVNVLWAAHVVHHQSESYNLTTALRQTGSGFLLGWLFYLPMALLGYPTEVFAVVALIDLLYQFWVHTEVIDRLGWFDRVFCSPSNHRAHHAVNDRYLDRNYGGILIIWDRLFGSFVEENDEDPPIYGTRAPLQSWNPLWANAEVYWAMLKDSWHARNWLDKLRVWFKPPGWRPVDVAARFPKSDFDIGHARYNPALPGTWKTYCIVQFVVMLVMGVHFLGAAPKLELSQAALYAAYLTFGLWTLGVVMEGRSAGVWLELLRTAGTAVVVGMSGQWFGVAHLDPRAVILIASVFGLSALALLCVAGYERRHTDARTPALG</sequence>
<dbReference type="GO" id="GO:0006643">
    <property type="term" value="P:membrane lipid metabolic process"/>
    <property type="evidence" value="ECO:0007669"/>
    <property type="project" value="TreeGrafter"/>
</dbReference>
<evidence type="ECO:0000313" key="9">
    <source>
        <dbReference type="EMBL" id="RUL63011.1"/>
    </source>
</evidence>
<dbReference type="Pfam" id="PF04116">
    <property type="entry name" value="FA_hydroxylase"/>
    <property type="match status" value="1"/>
</dbReference>
<evidence type="ECO:0000259" key="8">
    <source>
        <dbReference type="Pfam" id="PF04116"/>
    </source>
</evidence>
<keyword evidence="10" id="KW-1185">Reference proteome</keyword>
<dbReference type="InterPro" id="IPR051689">
    <property type="entry name" value="Sterol_desaturase/TMEM195"/>
</dbReference>